<proteinExistence type="predicted"/>
<dbReference type="InterPro" id="IPR016186">
    <property type="entry name" value="C-type_lectin-like/link_sf"/>
</dbReference>
<evidence type="ECO:0000313" key="2">
    <source>
        <dbReference type="Proteomes" id="UP000492821"/>
    </source>
</evidence>
<organism evidence="2 3">
    <name type="scientific">Panagrellus redivivus</name>
    <name type="common">Microworm</name>
    <dbReference type="NCBI Taxonomy" id="6233"/>
    <lineage>
        <taxon>Eukaryota</taxon>
        <taxon>Metazoa</taxon>
        <taxon>Ecdysozoa</taxon>
        <taxon>Nematoda</taxon>
        <taxon>Chromadorea</taxon>
        <taxon>Rhabditida</taxon>
        <taxon>Tylenchina</taxon>
        <taxon>Panagrolaimomorpha</taxon>
        <taxon>Panagrolaimoidea</taxon>
        <taxon>Panagrolaimidae</taxon>
        <taxon>Panagrellus</taxon>
    </lineage>
</organism>
<evidence type="ECO:0000259" key="1">
    <source>
        <dbReference type="PROSITE" id="PS50041"/>
    </source>
</evidence>
<accession>A0A7E4W5R8</accession>
<feature type="domain" description="C-type lectin" evidence="1">
    <location>
        <begin position="19"/>
        <end position="130"/>
    </location>
</feature>
<dbReference type="InterPro" id="IPR001304">
    <property type="entry name" value="C-type_lectin-like"/>
</dbReference>
<dbReference type="SUPFAM" id="SSF56436">
    <property type="entry name" value="C-type lectin-like"/>
    <property type="match status" value="1"/>
</dbReference>
<dbReference type="Gene3D" id="3.10.100.10">
    <property type="entry name" value="Mannose-Binding Protein A, subunit A"/>
    <property type="match status" value="1"/>
</dbReference>
<dbReference type="AlphaFoldDB" id="A0A7E4W5R8"/>
<dbReference type="InterPro" id="IPR016187">
    <property type="entry name" value="CTDL_fold"/>
</dbReference>
<dbReference type="Proteomes" id="UP000492821">
    <property type="component" value="Unassembled WGS sequence"/>
</dbReference>
<dbReference type="WBParaSite" id="Pan_g7183.t1">
    <property type="protein sequence ID" value="Pan_g7183.t1"/>
    <property type="gene ID" value="Pan_g7183"/>
</dbReference>
<reference evidence="2" key="1">
    <citation type="journal article" date="2013" name="Genetics">
        <title>The draft genome and transcriptome of Panagrellus redivivus are shaped by the harsh demands of a free-living lifestyle.</title>
        <authorList>
            <person name="Srinivasan J."/>
            <person name="Dillman A.R."/>
            <person name="Macchietto M.G."/>
            <person name="Heikkinen L."/>
            <person name="Lakso M."/>
            <person name="Fracchia K.M."/>
            <person name="Antoshechkin I."/>
            <person name="Mortazavi A."/>
            <person name="Wong G."/>
            <person name="Sternberg P.W."/>
        </authorList>
    </citation>
    <scope>NUCLEOTIDE SEQUENCE [LARGE SCALE GENOMIC DNA]</scope>
    <source>
        <strain evidence="2">MT8872</strain>
    </source>
</reference>
<name>A0A7E4W5R8_PANRE</name>
<sequence>MTCPDGVYISEQKEWPSINSVFCYYYLDGWTPSGGSDLYTQADDYCIAQVGGRVVDILCDEENAYIAAYLSESDTMIIGLIAITSTVKTVSDLRWNSGMPMDYLSFVNGAEPTPTNSFKLTVINSAGQWDTAAETMTFKSLVCKQVIDT</sequence>
<keyword evidence="2" id="KW-1185">Reference proteome</keyword>
<evidence type="ECO:0000313" key="3">
    <source>
        <dbReference type="WBParaSite" id="Pan_g7183.t1"/>
    </source>
</evidence>
<dbReference type="PROSITE" id="PS50041">
    <property type="entry name" value="C_TYPE_LECTIN_2"/>
    <property type="match status" value="1"/>
</dbReference>
<reference evidence="3" key="2">
    <citation type="submission" date="2020-10" db="UniProtKB">
        <authorList>
            <consortium name="WormBaseParasite"/>
        </authorList>
    </citation>
    <scope>IDENTIFICATION</scope>
</reference>
<protein>
    <submittedName>
        <fullName evidence="3">C-type lectin domain-containing protein</fullName>
    </submittedName>
</protein>